<evidence type="ECO:0000313" key="2">
    <source>
        <dbReference type="Proteomes" id="UP000799438"/>
    </source>
</evidence>
<keyword evidence="2" id="KW-1185">Reference proteome</keyword>
<organism evidence="1 2">
    <name type="scientific">Aplosporella prunicola CBS 121167</name>
    <dbReference type="NCBI Taxonomy" id="1176127"/>
    <lineage>
        <taxon>Eukaryota</taxon>
        <taxon>Fungi</taxon>
        <taxon>Dikarya</taxon>
        <taxon>Ascomycota</taxon>
        <taxon>Pezizomycotina</taxon>
        <taxon>Dothideomycetes</taxon>
        <taxon>Dothideomycetes incertae sedis</taxon>
        <taxon>Botryosphaeriales</taxon>
        <taxon>Aplosporellaceae</taxon>
        <taxon>Aplosporella</taxon>
    </lineage>
</organism>
<gene>
    <name evidence="1" type="ORF">K452DRAFT_358261</name>
</gene>
<protein>
    <submittedName>
        <fullName evidence="1">Uncharacterized protein</fullName>
    </submittedName>
</protein>
<accession>A0A6A6BGU1</accession>
<dbReference type="EMBL" id="ML995484">
    <property type="protein sequence ID" value="KAF2142494.1"/>
    <property type="molecule type" value="Genomic_DNA"/>
</dbReference>
<proteinExistence type="predicted"/>
<dbReference type="AlphaFoldDB" id="A0A6A6BGU1"/>
<sequence>MASRRVMPLRRHVARPRRRACCTHCTLAASSRQLHVPAVSTPRPDPTTAACPHALSCHAMSCCSPLRPERALLPLARFVPRCLGLARGRCGCMAYVCMYVGGFAVVCVGRSGCCRCFSCRASPLRLAGRAEGVERGFRTRREWCGYFWWRWWSCCCCCCCCCCCW</sequence>
<dbReference type="GeneID" id="54303685"/>
<evidence type="ECO:0000313" key="1">
    <source>
        <dbReference type="EMBL" id="KAF2142494.1"/>
    </source>
</evidence>
<name>A0A6A6BGU1_9PEZI</name>
<reference evidence="1" key="1">
    <citation type="journal article" date="2020" name="Stud. Mycol.">
        <title>101 Dothideomycetes genomes: a test case for predicting lifestyles and emergence of pathogens.</title>
        <authorList>
            <person name="Haridas S."/>
            <person name="Albert R."/>
            <person name="Binder M."/>
            <person name="Bloem J."/>
            <person name="Labutti K."/>
            <person name="Salamov A."/>
            <person name="Andreopoulos B."/>
            <person name="Baker S."/>
            <person name="Barry K."/>
            <person name="Bills G."/>
            <person name="Bluhm B."/>
            <person name="Cannon C."/>
            <person name="Castanera R."/>
            <person name="Culley D."/>
            <person name="Daum C."/>
            <person name="Ezra D."/>
            <person name="Gonzalez J."/>
            <person name="Henrissat B."/>
            <person name="Kuo A."/>
            <person name="Liang C."/>
            <person name="Lipzen A."/>
            <person name="Lutzoni F."/>
            <person name="Magnuson J."/>
            <person name="Mondo S."/>
            <person name="Nolan M."/>
            <person name="Ohm R."/>
            <person name="Pangilinan J."/>
            <person name="Park H.-J."/>
            <person name="Ramirez L."/>
            <person name="Alfaro M."/>
            <person name="Sun H."/>
            <person name="Tritt A."/>
            <person name="Yoshinaga Y."/>
            <person name="Zwiers L.-H."/>
            <person name="Turgeon B."/>
            <person name="Goodwin S."/>
            <person name="Spatafora J."/>
            <person name="Crous P."/>
            <person name="Grigoriev I."/>
        </authorList>
    </citation>
    <scope>NUCLEOTIDE SEQUENCE</scope>
    <source>
        <strain evidence="1">CBS 121167</strain>
    </source>
</reference>
<dbReference type="RefSeq" id="XP_033398206.1">
    <property type="nucleotide sequence ID" value="XM_033546179.1"/>
</dbReference>
<dbReference type="Proteomes" id="UP000799438">
    <property type="component" value="Unassembled WGS sequence"/>
</dbReference>